<dbReference type="PROSITE" id="PS00061">
    <property type="entry name" value="ADH_SHORT"/>
    <property type="match status" value="1"/>
</dbReference>
<dbReference type="Gene3D" id="3.40.50.720">
    <property type="entry name" value="NAD(P)-binding Rossmann-like Domain"/>
    <property type="match status" value="1"/>
</dbReference>
<evidence type="ECO:0000256" key="1">
    <source>
        <dbReference type="ARBA" id="ARBA00006484"/>
    </source>
</evidence>
<dbReference type="PRINTS" id="PR00080">
    <property type="entry name" value="SDRFAMILY"/>
</dbReference>
<name>A0A126SYQ8_9BACT</name>
<dbReference type="SUPFAM" id="SSF51735">
    <property type="entry name" value="NAD(P)-binding Rossmann-fold domains"/>
    <property type="match status" value="1"/>
</dbReference>
<dbReference type="GO" id="GO:0016616">
    <property type="term" value="F:oxidoreductase activity, acting on the CH-OH group of donors, NAD or NADP as acceptor"/>
    <property type="evidence" value="ECO:0007669"/>
    <property type="project" value="TreeGrafter"/>
</dbReference>
<dbReference type="InterPro" id="IPR036291">
    <property type="entry name" value="NAD(P)-bd_dom_sf"/>
</dbReference>
<dbReference type="AlphaFoldDB" id="A0A126SYQ8"/>
<dbReference type="InterPro" id="IPR020904">
    <property type="entry name" value="Sc_DH/Rdtase_CS"/>
</dbReference>
<dbReference type="PRINTS" id="PR00081">
    <property type="entry name" value="GDHRDH"/>
</dbReference>
<reference evidence="2" key="1">
    <citation type="journal article" date="2016" name="Appl. Environ. Microbiol.">
        <title>Functional Metagenomics of a Biostimulated Petroleum-Contaminated Soil Reveals an Extraordinary Diversity of Extradiol Dioxygenases.</title>
        <authorList>
            <person name="Terron-Gonzalez L."/>
            <person name="Martin-Cabello G."/>
            <person name="Ferrer M."/>
            <person name="Santero E."/>
        </authorList>
    </citation>
    <scope>NUCLEOTIDE SEQUENCE</scope>
</reference>
<dbReference type="EMBL" id="KU144986">
    <property type="protein sequence ID" value="AMK59448.1"/>
    <property type="molecule type" value="Genomic_DNA"/>
</dbReference>
<sequence length="143" mass="14881">MFLVTRACLPLRTGRGSVINLTSVAGLVGVTPELPAVAANYSACKGAVVGFTRQAAVQYAADGIRLNAIAPGWHPATDLGRESVGAWQPQALQAFLAGIVARTPMQRTGEPREWAGPCLFLASDASAFVTGQIIASDGGWTAW</sequence>
<dbReference type="InterPro" id="IPR002347">
    <property type="entry name" value="SDR_fam"/>
</dbReference>
<dbReference type="Pfam" id="PF13561">
    <property type="entry name" value="adh_short_C2"/>
    <property type="match status" value="1"/>
</dbReference>
<proteinExistence type="inferred from homology"/>
<organism evidence="2">
    <name type="scientific">uncultured bacterium UPO64</name>
    <dbReference type="NCBI Taxonomy" id="1776983"/>
    <lineage>
        <taxon>Bacteria</taxon>
        <taxon>environmental samples</taxon>
    </lineage>
</organism>
<dbReference type="PANTHER" id="PTHR42760">
    <property type="entry name" value="SHORT-CHAIN DEHYDROGENASES/REDUCTASES FAMILY MEMBER"/>
    <property type="match status" value="1"/>
</dbReference>
<protein>
    <submittedName>
        <fullName evidence="2">Putative Levodione reductase</fullName>
    </submittedName>
</protein>
<evidence type="ECO:0000313" key="2">
    <source>
        <dbReference type="EMBL" id="AMK59448.1"/>
    </source>
</evidence>
<comment type="similarity">
    <text evidence="1">Belongs to the short-chain dehydrogenases/reductases (SDR) family.</text>
</comment>
<accession>A0A126SYQ8</accession>